<protein>
    <submittedName>
        <fullName evidence="9">Cellobiose ABC transporter membrane protein</fullName>
    </submittedName>
</protein>
<feature type="transmembrane region" description="Helical" evidence="7">
    <location>
        <begin position="228"/>
        <end position="248"/>
    </location>
</feature>
<evidence type="ECO:0000256" key="3">
    <source>
        <dbReference type="ARBA" id="ARBA00022475"/>
    </source>
</evidence>
<dbReference type="InterPro" id="IPR035906">
    <property type="entry name" value="MetI-like_sf"/>
</dbReference>
<dbReference type="PROSITE" id="PS50928">
    <property type="entry name" value="ABC_TM1"/>
    <property type="match status" value="1"/>
</dbReference>
<dbReference type="GO" id="GO:0005886">
    <property type="term" value="C:plasma membrane"/>
    <property type="evidence" value="ECO:0007669"/>
    <property type="project" value="UniProtKB-SubCell"/>
</dbReference>
<dbReference type="RefSeq" id="WP_010307609.1">
    <property type="nucleotide sequence ID" value="NZ_CP172070.1"/>
</dbReference>
<evidence type="ECO:0000256" key="6">
    <source>
        <dbReference type="ARBA" id="ARBA00023136"/>
    </source>
</evidence>
<comment type="caution">
    <text evidence="9">The sequence shown here is derived from an EMBL/GenBank/DDBJ whole genome shotgun (WGS) entry which is preliminary data.</text>
</comment>
<evidence type="ECO:0000256" key="2">
    <source>
        <dbReference type="ARBA" id="ARBA00022448"/>
    </source>
</evidence>
<dbReference type="STRING" id="994479.GCA_000194155_03907"/>
<keyword evidence="3" id="KW-1003">Cell membrane</keyword>
<evidence type="ECO:0000256" key="4">
    <source>
        <dbReference type="ARBA" id="ARBA00022692"/>
    </source>
</evidence>
<dbReference type="Pfam" id="PF00528">
    <property type="entry name" value="BPD_transp_1"/>
    <property type="match status" value="1"/>
</dbReference>
<feature type="transmembrane region" description="Helical" evidence="7">
    <location>
        <begin position="125"/>
        <end position="146"/>
    </location>
</feature>
<accession>A0A2N3Y4Y9</accession>
<keyword evidence="2 7" id="KW-0813">Transport</keyword>
<comment type="similarity">
    <text evidence="7">Belongs to the binding-protein-dependent transport system permease family.</text>
</comment>
<dbReference type="OrthoDB" id="4319190at2"/>
<comment type="subcellular location">
    <subcellularLocation>
        <location evidence="1 7">Cell membrane</location>
        <topology evidence="1 7">Multi-pass membrane protein</topology>
    </subcellularLocation>
</comment>
<reference evidence="9" key="1">
    <citation type="submission" date="2017-12" db="EMBL/GenBank/DDBJ databases">
        <title>Sequencing the genomes of 1000 Actinobacteria strains.</title>
        <authorList>
            <person name="Klenk H.-P."/>
        </authorList>
    </citation>
    <scope>NUCLEOTIDE SEQUENCE [LARGE SCALE GENOMIC DNA]</scope>
    <source>
        <strain evidence="9">DSM 44228</strain>
    </source>
</reference>
<evidence type="ECO:0000259" key="8">
    <source>
        <dbReference type="PROSITE" id="PS50928"/>
    </source>
</evidence>
<feature type="domain" description="ABC transmembrane type-1" evidence="8">
    <location>
        <begin position="88"/>
        <end position="306"/>
    </location>
</feature>
<dbReference type="GO" id="GO:0055085">
    <property type="term" value="P:transmembrane transport"/>
    <property type="evidence" value="ECO:0007669"/>
    <property type="project" value="InterPro"/>
</dbReference>
<evidence type="ECO:0000256" key="1">
    <source>
        <dbReference type="ARBA" id="ARBA00004651"/>
    </source>
</evidence>
<keyword evidence="6 7" id="KW-0472">Membrane</keyword>
<feature type="transmembrane region" description="Helical" evidence="7">
    <location>
        <begin position="285"/>
        <end position="309"/>
    </location>
</feature>
<keyword evidence="10" id="KW-1185">Reference proteome</keyword>
<dbReference type="InterPro" id="IPR051393">
    <property type="entry name" value="ABC_transporter_permease"/>
</dbReference>
<sequence length="317" mass="34487">MAARPSALPSTVSGSRSSQLLARIDGRVTPYLFIAPFFVLFAVFGLFPLLYTAWVSLHDWNLIDGDQGFVGLANYSALFADPDFYNALFNTASIFLVSTVPQLFAALGIAALLNRPLRAGTAWRAGVLLPNVVSVVAVALVFGQLFGRDFGVANWVLGMFGVEPVEWEGQRWSSHLAIAVMVMWRWTGYNSLLYLAAMRNVPSELYEAAALDGASRWRSFWSITVPGIRPTIIFTVVVSTIGGLQLFAEPQLFDSSGTAGVGGNDRQFQTLTMYLYEKGFGLFDAGYAAAIAWVLFVICLLAALANFVLARRIRGGG</sequence>
<dbReference type="PANTHER" id="PTHR30193">
    <property type="entry name" value="ABC TRANSPORTER PERMEASE PROTEIN"/>
    <property type="match status" value="1"/>
</dbReference>
<proteinExistence type="inferred from homology"/>
<feature type="transmembrane region" description="Helical" evidence="7">
    <location>
        <begin position="92"/>
        <end position="113"/>
    </location>
</feature>
<dbReference type="Proteomes" id="UP000233786">
    <property type="component" value="Unassembled WGS sequence"/>
</dbReference>
<feature type="transmembrane region" description="Helical" evidence="7">
    <location>
        <begin position="176"/>
        <end position="197"/>
    </location>
</feature>
<evidence type="ECO:0000313" key="9">
    <source>
        <dbReference type="EMBL" id="PKW17987.1"/>
    </source>
</evidence>
<keyword evidence="5 7" id="KW-1133">Transmembrane helix</keyword>
<dbReference type="CDD" id="cd06261">
    <property type="entry name" value="TM_PBP2"/>
    <property type="match status" value="1"/>
</dbReference>
<feature type="transmembrane region" description="Helical" evidence="7">
    <location>
        <begin position="31"/>
        <end position="54"/>
    </location>
</feature>
<dbReference type="InterPro" id="IPR000515">
    <property type="entry name" value="MetI-like"/>
</dbReference>
<gene>
    <name evidence="9" type="ORF">A8926_6030</name>
</gene>
<organism evidence="9 10">
    <name type="scientific">Saccharopolyspora spinosa</name>
    <dbReference type="NCBI Taxonomy" id="60894"/>
    <lineage>
        <taxon>Bacteria</taxon>
        <taxon>Bacillati</taxon>
        <taxon>Actinomycetota</taxon>
        <taxon>Actinomycetes</taxon>
        <taxon>Pseudonocardiales</taxon>
        <taxon>Pseudonocardiaceae</taxon>
        <taxon>Saccharopolyspora</taxon>
    </lineage>
</organism>
<dbReference type="AlphaFoldDB" id="A0A2N3Y4Y9"/>
<keyword evidence="4 7" id="KW-0812">Transmembrane</keyword>
<evidence type="ECO:0000313" key="10">
    <source>
        <dbReference type="Proteomes" id="UP000233786"/>
    </source>
</evidence>
<dbReference type="SUPFAM" id="SSF161098">
    <property type="entry name" value="MetI-like"/>
    <property type="match status" value="1"/>
</dbReference>
<dbReference type="SUPFAM" id="SSF160964">
    <property type="entry name" value="MalF N-terminal region-like"/>
    <property type="match status" value="1"/>
</dbReference>
<evidence type="ECO:0000256" key="5">
    <source>
        <dbReference type="ARBA" id="ARBA00022989"/>
    </source>
</evidence>
<name>A0A2N3Y4Y9_SACSN</name>
<dbReference type="EMBL" id="PJNB01000001">
    <property type="protein sequence ID" value="PKW17987.1"/>
    <property type="molecule type" value="Genomic_DNA"/>
</dbReference>
<dbReference type="PANTHER" id="PTHR30193:SF37">
    <property type="entry name" value="INNER MEMBRANE ABC TRANSPORTER PERMEASE PROTEIN YCJO"/>
    <property type="match status" value="1"/>
</dbReference>
<dbReference type="Gene3D" id="1.10.3720.10">
    <property type="entry name" value="MetI-like"/>
    <property type="match status" value="1"/>
</dbReference>
<evidence type="ECO:0000256" key="7">
    <source>
        <dbReference type="RuleBase" id="RU363032"/>
    </source>
</evidence>